<reference evidence="3" key="1">
    <citation type="submission" date="2022-11" db="EMBL/GenBank/DDBJ databases">
        <authorList>
            <person name="Petersen C."/>
        </authorList>
    </citation>
    <scope>NUCLEOTIDE SEQUENCE</scope>
    <source>
        <strain evidence="3">IBT 34128</strain>
    </source>
</reference>
<feature type="domain" description="Xylanolytic transcriptional activator regulatory" evidence="2">
    <location>
        <begin position="7"/>
        <end position="70"/>
    </location>
</feature>
<evidence type="ECO:0000313" key="3">
    <source>
        <dbReference type="EMBL" id="KAJ5086386.1"/>
    </source>
</evidence>
<keyword evidence="1" id="KW-0539">Nucleus</keyword>
<accession>A0A9W9JYT2</accession>
<dbReference type="AlphaFoldDB" id="A0A9W9JYT2"/>
<sequence>MEILRSTDNHAGPSALLGLATRLAMHSEYHRDSKHYREISVFDGEVRRRVWMCLSLLDHDISLQAGLPPSAIVPPLKNPTVPLIY</sequence>
<dbReference type="RefSeq" id="XP_056508511.1">
    <property type="nucleotide sequence ID" value="XM_056658218.1"/>
</dbReference>
<name>A0A9W9JYT2_9EURO</name>
<dbReference type="OrthoDB" id="4934715at2759"/>
<evidence type="ECO:0000256" key="1">
    <source>
        <dbReference type="ARBA" id="ARBA00023242"/>
    </source>
</evidence>
<dbReference type="CDD" id="cd12148">
    <property type="entry name" value="fungal_TF_MHR"/>
    <property type="match status" value="1"/>
</dbReference>
<evidence type="ECO:0000259" key="2">
    <source>
        <dbReference type="Pfam" id="PF04082"/>
    </source>
</evidence>
<dbReference type="Pfam" id="PF04082">
    <property type="entry name" value="Fungal_trans"/>
    <property type="match status" value="1"/>
</dbReference>
<dbReference type="InterPro" id="IPR007219">
    <property type="entry name" value="XnlR_reg_dom"/>
</dbReference>
<protein>
    <recommendedName>
        <fullName evidence="2">Xylanolytic transcriptional activator regulatory domain-containing protein</fullName>
    </recommendedName>
</protein>
<comment type="caution">
    <text evidence="3">The sequence shown here is derived from an EMBL/GenBank/DDBJ whole genome shotgun (WGS) entry which is preliminary data.</text>
</comment>
<reference evidence="3" key="2">
    <citation type="journal article" date="2023" name="IMA Fungus">
        <title>Comparative genomic study of the Penicillium genus elucidates a diverse pangenome and 15 lateral gene transfer events.</title>
        <authorList>
            <person name="Petersen C."/>
            <person name="Sorensen T."/>
            <person name="Nielsen M.R."/>
            <person name="Sondergaard T.E."/>
            <person name="Sorensen J.L."/>
            <person name="Fitzpatrick D.A."/>
            <person name="Frisvad J.C."/>
            <person name="Nielsen K.L."/>
        </authorList>
    </citation>
    <scope>NUCLEOTIDE SEQUENCE</scope>
    <source>
        <strain evidence="3">IBT 34128</strain>
    </source>
</reference>
<evidence type="ECO:0000313" key="4">
    <source>
        <dbReference type="Proteomes" id="UP001141434"/>
    </source>
</evidence>
<keyword evidence="4" id="KW-1185">Reference proteome</keyword>
<dbReference type="GO" id="GO:0003677">
    <property type="term" value="F:DNA binding"/>
    <property type="evidence" value="ECO:0007669"/>
    <property type="project" value="InterPro"/>
</dbReference>
<dbReference type="Proteomes" id="UP001141434">
    <property type="component" value="Unassembled WGS sequence"/>
</dbReference>
<organism evidence="3 4">
    <name type="scientific">Penicillium alfredii</name>
    <dbReference type="NCBI Taxonomy" id="1506179"/>
    <lineage>
        <taxon>Eukaryota</taxon>
        <taxon>Fungi</taxon>
        <taxon>Dikarya</taxon>
        <taxon>Ascomycota</taxon>
        <taxon>Pezizomycotina</taxon>
        <taxon>Eurotiomycetes</taxon>
        <taxon>Eurotiomycetidae</taxon>
        <taxon>Eurotiales</taxon>
        <taxon>Aspergillaceae</taxon>
        <taxon>Penicillium</taxon>
    </lineage>
</organism>
<dbReference type="EMBL" id="JAPMSZ010000010">
    <property type="protein sequence ID" value="KAJ5086386.1"/>
    <property type="molecule type" value="Genomic_DNA"/>
</dbReference>
<dbReference type="GO" id="GO:0008270">
    <property type="term" value="F:zinc ion binding"/>
    <property type="evidence" value="ECO:0007669"/>
    <property type="project" value="InterPro"/>
</dbReference>
<gene>
    <name evidence="3" type="ORF">NUU61_007693</name>
</gene>
<dbReference type="GO" id="GO:0006351">
    <property type="term" value="P:DNA-templated transcription"/>
    <property type="evidence" value="ECO:0007669"/>
    <property type="project" value="InterPro"/>
</dbReference>
<dbReference type="GeneID" id="81397387"/>
<proteinExistence type="predicted"/>